<organism evidence="1 2">
    <name type="scientific">Pisolithus microcarpus 441</name>
    <dbReference type="NCBI Taxonomy" id="765257"/>
    <lineage>
        <taxon>Eukaryota</taxon>
        <taxon>Fungi</taxon>
        <taxon>Dikarya</taxon>
        <taxon>Basidiomycota</taxon>
        <taxon>Agaricomycotina</taxon>
        <taxon>Agaricomycetes</taxon>
        <taxon>Agaricomycetidae</taxon>
        <taxon>Boletales</taxon>
        <taxon>Sclerodermatineae</taxon>
        <taxon>Pisolithaceae</taxon>
        <taxon>Pisolithus</taxon>
    </lineage>
</organism>
<name>A0A0C9XX46_9AGAM</name>
<dbReference type="EMBL" id="KN833840">
    <property type="protein sequence ID" value="KIK17030.1"/>
    <property type="molecule type" value="Genomic_DNA"/>
</dbReference>
<reference evidence="1 2" key="1">
    <citation type="submission" date="2014-04" db="EMBL/GenBank/DDBJ databases">
        <authorList>
            <consortium name="DOE Joint Genome Institute"/>
            <person name="Kuo A."/>
            <person name="Kohler A."/>
            <person name="Costa M.D."/>
            <person name="Nagy L.G."/>
            <person name="Floudas D."/>
            <person name="Copeland A."/>
            <person name="Barry K.W."/>
            <person name="Cichocki N."/>
            <person name="Veneault-Fourrey C."/>
            <person name="LaButti K."/>
            <person name="Lindquist E.A."/>
            <person name="Lipzen A."/>
            <person name="Lundell T."/>
            <person name="Morin E."/>
            <person name="Murat C."/>
            <person name="Sun H."/>
            <person name="Tunlid A."/>
            <person name="Henrissat B."/>
            <person name="Grigoriev I.V."/>
            <person name="Hibbett D.S."/>
            <person name="Martin F."/>
            <person name="Nordberg H.P."/>
            <person name="Cantor M.N."/>
            <person name="Hua S.X."/>
        </authorList>
    </citation>
    <scope>NUCLEOTIDE SEQUENCE [LARGE SCALE GENOMIC DNA]</scope>
    <source>
        <strain evidence="1 2">441</strain>
    </source>
</reference>
<sequence>MIPSDRFLEIRPVPQTPPKAVYVLSRSSSQAVEPRELLLQTSGGRKPREGPAEKITESIGLSGYVGFALASLGRKVLRSRKFTSAMGPCRAGRGNAMEVFRGQSFTCLLECM</sequence>
<dbReference type="AlphaFoldDB" id="A0A0C9XX46"/>
<gene>
    <name evidence="1" type="ORF">PISMIDRAFT_685768</name>
</gene>
<keyword evidence="2" id="KW-1185">Reference proteome</keyword>
<accession>A0A0C9XX46</accession>
<evidence type="ECO:0000313" key="2">
    <source>
        <dbReference type="Proteomes" id="UP000054018"/>
    </source>
</evidence>
<dbReference type="HOGENOM" id="CLU_2146855_0_0_1"/>
<proteinExistence type="predicted"/>
<dbReference type="Proteomes" id="UP000054018">
    <property type="component" value="Unassembled WGS sequence"/>
</dbReference>
<reference evidence="2" key="2">
    <citation type="submission" date="2015-01" db="EMBL/GenBank/DDBJ databases">
        <title>Evolutionary Origins and Diversification of the Mycorrhizal Mutualists.</title>
        <authorList>
            <consortium name="DOE Joint Genome Institute"/>
            <consortium name="Mycorrhizal Genomics Consortium"/>
            <person name="Kohler A."/>
            <person name="Kuo A."/>
            <person name="Nagy L.G."/>
            <person name="Floudas D."/>
            <person name="Copeland A."/>
            <person name="Barry K.W."/>
            <person name="Cichocki N."/>
            <person name="Veneault-Fourrey C."/>
            <person name="LaButti K."/>
            <person name="Lindquist E.A."/>
            <person name="Lipzen A."/>
            <person name="Lundell T."/>
            <person name="Morin E."/>
            <person name="Murat C."/>
            <person name="Riley R."/>
            <person name="Ohm R."/>
            <person name="Sun H."/>
            <person name="Tunlid A."/>
            <person name="Henrissat B."/>
            <person name="Grigoriev I.V."/>
            <person name="Hibbett D.S."/>
            <person name="Martin F."/>
        </authorList>
    </citation>
    <scope>NUCLEOTIDE SEQUENCE [LARGE SCALE GENOMIC DNA]</scope>
    <source>
        <strain evidence="2">441</strain>
    </source>
</reference>
<evidence type="ECO:0000313" key="1">
    <source>
        <dbReference type="EMBL" id="KIK17030.1"/>
    </source>
</evidence>
<protein>
    <submittedName>
        <fullName evidence="1">Uncharacterized protein</fullName>
    </submittedName>
</protein>